<evidence type="ECO:0000313" key="2">
    <source>
        <dbReference type="Proteomes" id="UP001314169"/>
    </source>
</evidence>
<keyword evidence="2" id="KW-1185">Reference proteome</keyword>
<evidence type="ECO:0000313" key="1">
    <source>
        <dbReference type="EMBL" id="CAK6440658.1"/>
    </source>
</evidence>
<organism evidence="1 2">
    <name type="scientific">Pipistrellus nathusii</name>
    <name type="common">Nathusius' pipistrelle</name>
    <dbReference type="NCBI Taxonomy" id="59473"/>
    <lineage>
        <taxon>Eukaryota</taxon>
        <taxon>Metazoa</taxon>
        <taxon>Chordata</taxon>
        <taxon>Craniata</taxon>
        <taxon>Vertebrata</taxon>
        <taxon>Euteleostomi</taxon>
        <taxon>Mammalia</taxon>
        <taxon>Eutheria</taxon>
        <taxon>Laurasiatheria</taxon>
        <taxon>Chiroptera</taxon>
        <taxon>Yangochiroptera</taxon>
        <taxon>Vespertilionidae</taxon>
        <taxon>Pipistrellus</taxon>
    </lineage>
</organism>
<gene>
    <name evidence="1" type="ORF">MPIPNATIZW_LOCUS8964</name>
</gene>
<protein>
    <submittedName>
        <fullName evidence="1">Uncharacterized protein</fullName>
    </submittedName>
</protein>
<reference evidence="1" key="1">
    <citation type="submission" date="2023-12" db="EMBL/GenBank/DDBJ databases">
        <authorList>
            <person name="Brown T."/>
        </authorList>
    </citation>
    <scope>NUCLEOTIDE SEQUENCE</scope>
</reference>
<dbReference type="Proteomes" id="UP001314169">
    <property type="component" value="Chromosome 2"/>
</dbReference>
<dbReference type="EMBL" id="OY882859">
    <property type="protein sequence ID" value="CAK6440658.1"/>
    <property type="molecule type" value="Genomic_DNA"/>
</dbReference>
<accession>A0ABN9ZQV6</accession>
<proteinExistence type="predicted"/>
<sequence length="113" mass="12477">MFLGNVLETLTNRFLVSLASVFLLPPRKGAGLCSRQDRRAPHAYTSLPPAKSQGIMALPGDWARSIGSESLGRVPTPPLVFWETGKVNRLSLPKPLRVVPYQPGLLLREESRE</sequence>
<name>A0ABN9ZQV6_PIPNA</name>